<proteinExistence type="predicted"/>
<organism evidence="1 2">
    <name type="scientific">Candidatus Accumulibacter phosphatis</name>
    <dbReference type="NCBI Taxonomy" id="327160"/>
    <lineage>
        <taxon>Bacteria</taxon>
        <taxon>Pseudomonadati</taxon>
        <taxon>Pseudomonadota</taxon>
        <taxon>Betaproteobacteria</taxon>
        <taxon>Candidatus Accumulibacter</taxon>
    </lineage>
</organism>
<dbReference type="AlphaFoldDB" id="A0A080MAL2"/>
<dbReference type="AntiFam" id="ANF00090">
    <property type="entry name" value="Shadow ORF (opposite yegE)"/>
</dbReference>
<evidence type="ECO:0000313" key="1">
    <source>
        <dbReference type="EMBL" id="KFB74144.1"/>
    </source>
</evidence>
<name>A0A080MAL2_9PROT</name>
<sequence length="622" mass="69064">MQAVIEQCPVGQSGQFIVGCQILDALLRLAHRGNVAEHADVVDHLAAFVLDGIDRQPFKESLAVLAAIPDLALPDAQAIDPLPHFDVELGRRLFGSQKAGLPADDLLAGEPGEGREGVIDGQDTLLGIGHHDAFGSAIEDHRCQPQTFLRALAGGDVGGLEAESGDRPVVVEERKANRQEVVIATSQRQGFFTFDLLAQTHRFEFALPEDLRYSVGKELQIGLADGLPGGEAESLFEPGVGKLVATSGVLDRHQRDRVVHHREQPDLCFACRTFDFVEAGIVGKQQDHAGAALRVAQQRCDVQRIVTPVGVDDLAVEGVLRVDYLLTIGDQIGHVRQRQIAQMPTNLRYAEPEQPCGCAVEALQGGFLIKHQQGVVNAVLDTFQFDIEFLCFRGLDLQFLIDRRQLFVGRLQFLVRRLEFFVRCLHFLIRGLDLLIERLHFLVRGLEFLDQRLQMFARCCQFVFEFLVRDVVAVLDGILAGRRWNPLDTDHEQRFVAGSQNRVHRKTDATIRVERLDVPWPPVRHGLLDLCLSHQHLDLGAQLATDQRDQVKSRFAGRNIEQPAGVTVNVANFELAVDQDAGRDEIPPSRLEQDVLETQRGGRFGRPQMLVQTGGRNGHLGT</sequence>
<comment type="caution">
    <text evidence="1">The sequence shown here is derived from an EMBL/GenBank/DDBJ whole genome shotgun (WGS) entry which is preliminary data.</text>
</comment>
<reference evidence="1 2" key="1">
    <citation type="submission" date="2014-02" db="EMBL/GenBank/DDBJ databases">
        <title>Expanding our view of genomic diversity in Candidatus Accumulibacter clades.</title>
        <authorList>
            <person name="Skennerton C.T."/>
            <person name="Barr J.J."/>
            <person name="Slater F.R."/>
            <person name="Bond P.L."/>
            <person name="Tyson G.W."/>
        </authorList>
    </citation>
    <scope>NUCLEOTIDE SEQUENCE [LARGE SCALE GENOMIC DNA]</scope>
    <source>
        <strain evidence="2">BA-91</strain>
    </source>
</reference>
<gene>
    <name evidence="1" type="ORF">AW09_000574</name>
</gene>
<dbReference type="EMBL" id="JDVG02000092">
    <property type="protein sequence ID" value="KFB74144.1"/>
    <property type="molecule type" value="Genomic_DNA"/>
</dbReference>
<evidence type="ECO:0000313" key="2">
    <source>
        <dbReference type="Proteomes" id="UP000020077"/>
    </source>
</evidence>
<protein>
    <submittedName>
        <fullName evidence="1">Uncharacterized protein</fullName>
    </submittedName>
</protein>
<accession>A0A080MAL2</accession>
<dbReference type="Proteomes" id="UP000020077">
    <property type="component" value="Unassembled WGS sequence"/>
</dbReference>